<keyword evidence="2" id="KW-0121">Carboxypeptidase</keyword>
<keyword evidence="1" id="KW-1133">Transmembrane helix</keyword>
<gene>
    <name evidence="2" type="ORF">EGH21_19595</name>
</gene>
<dbReference type="SUPFAM" id="SSF49478">
    <property type="entry name" value="Cna protein B-type domain"/>
    <property type="match status" value="1"/>
</dbReference>
<proteinExistence type="predicted"/>
<feature type="transmembrane region" description="Helical" evidence="1">
    <location>
        <begin position="413"/>
        <end position="431"/>
    </location>
</feature>
<dbReference type="RefSeq" id="WP_220620099.1">
    <property type="nucleotide sequence ID" value="NZ_RKLR01000011.1"/>
</dbReference>
<dbReference type="AlphaFoldDB" id="A0AAW4PVM6"/>
<keyword evidence="3" id="KW-1185">Reference proteome</keyword>
<keyword evidence="1" id="KW-0472">Membrane</keyword>
<dbReference type="EMBL" id="RKLR01000011">
    <property type="protein sequence ID" value="MBX0325234.1"/>
    <property type="molecule type" value="Genomic_DNA"/>
</dbReference>
<organism evidence="2 3">
    <name type="scientific">Haloarcula rubra</name>
    <dbReference type="NCBI Taxonomy" id="2487747"/>
    <lineage>
        <taxon>Archaea</taxon>
        <taxon>Methanobacteriati</taxon>
        <taxon>Methanobacteriota</taxon>
        <taxon>Stenosarchaea group</taxon>
        <taxon>Halobacteria</taxon>
        <taxon>Halobacteriales</taxon>
        <taxon>Haloarculaceae</taxon>
        <taxon>Haloarcula</taxon>
    </lineage>
</organism>
<sequence length="1032" mass="109949">MYLLVVIAVLAAGVGNASADDGITINRTSDAVEVTVQQSAAGGNGTQSVTVSAGNQNITNYTINFTNRSENITHIQIREFRSVSGDLADKNITVRVTGIMNTTDRQRVDLRYVEKSGDATVIARNVTLPVNSSSVIGIPEGGSVPVAVSAGSEAVTVDARYRDGSLRIPMLTLRESVSLFESLKLRVLPSITVAEYSVNPSQEATAYLTPTADGAKVSHPLVFAGQEYIVVATTAGPPGNFSRTMTANGPMTSGATDYGGRFALPEQLLYADHLTLRISEVDGREVYNRSRAPSEMLQATDGSQTAEWNQSAKTVSFGSAVPEDLAAIWIQTSEGLLRYDDSVIANGKLDATETKLSVGERFTAVLVGQQDYWAVTVEAVGGESSQQKSNGGSDKGGSGFINDVGSFIQENTLLLLSGLLGVIVFGASVAMEQQLANDHQMKIGLVIGALVFGAGLGWSVTDGMTEFAIFLLAAFSAIALVILVWIVCASILDMDGAKAVLVSVVGPAIGFLLAAGLYILTDIDILQNRVNLLAFGSSYGHITISVLLGLILYQSSTSESTASGPTTYQTTVRVNDADGAPVSGTVQVQLQPGMDVNIRDTVQRTIDISDGVETIPLEEGTWTARAVQAGQEVKKERKVTRAQTELPLTFEGHQVAIEALDRDSGEPVDDADIIMTVDGDRRKGKTNQNGRWATTLPLSASSIEVEVDHNLYKAATWSASSVKGTTAETIELRPLVGSIKTAVTIDGEGVPGVPLTVTRQRDGQQFTDTTDNDGSVTLSNVGIGEYTIKPDLNSRPSQFSAGRTTVRVCDGETSRKQVAVQFDYDLSSTARERIRSLRGRADDIGTASRRDGAIQAYYASVLEASLDTVERIPESGYTLLTADIDPDEVVSALLDATEAATETVDDVMTSKRNVDLFSACSDLPSVTVSWRGQIDVDRVAALSEQDIGQQRGEVLDSLEAVDERISAAVSDVAEVSPAREMWEAVRTMVRDNTGATQVESAALITVAEALLDAIDGLFDDDRLRARMERTVY</sequence>
<feature type="transmembrane region" description="Helical" evidence="1">
    <location>
        <begin position="443"/>
        <end position="461"/>
    </location>
</feature>
<feature type="transmembrane region" description="Helical" evidence="1">
    <location>
        <begin position="499"/>
        <end position="520"/>
    </location>
</feature>
<comment type="caution">
    <text evidence="2">The sequence shown here is derived from an EMBL/GenBank/DDBJ whole genome shotgun (WGS) entry which is preliminary data.</text>
</comment>
<feature type="transmembrane region" description="Helical" evidence="1">
    <location>
        <begin position="467"/>
        <end position="492"/>
    </location>
</feature>
<evidence type="ECO:0000313" key="3">
    <source>
        <dbReference type="Proteomes" id="UP001430377"/>
    </source>
</evidence>
<evidence type="ECO:0000313" key="2">
    <source>
        <dbReference type="EMBL" id="MBX0325234.1"/>
    </source>
</evidence>
<evidence type="ECO:0000256" key="1">
    <source>
        <dbReference type="SAM" id="Phobius"/>
    </source>
</evidence>
<dbReference type="GO" id="GO:0004180">
    <property type="term" value="F:carboxypeptidase activity"/>
    <property type="evidence" value="ECO:0007669"/>
    <property type="project" value="UniProtKB-KW"/>
</dbReference>
<dbReference type="Proteomes" id="UP001430377">
    <property type="component" value="Unassembled WGS sequence"/>
</dbReference>
<keyword evidence="2" id="KW-0645">Protease</keyword>
<keyword evidence="2" id="KW-0378">Hydrolase</keyword>
<protein>
    <submittedName>
        <fullName evidence="2">Carboxypeptidase-like regulatory domain-containing protein</fullName>
    </submittedName>
</protein>
<dbReference type="Gene3D" id="2.60.40.1120">
    <property type="entry name" value="Carboxypeptidase-like, regulatory domain"/>
    <property type="match status" value="1"/>
</dbReference>
<reference evidence="2 3" key="1">
    <citation type="submission" date="2021-06" db="EMBL/GenBank/DDBJ databases">
        <title>Halomicroarcula sp. a new haloarchaeum isolated from saline soil.</title>
        <authorList>
            <person name="Duran-Viseras A."/>
            <person name="Sanchez-Porro C."/>
            <person name="Ventosa A."/>
        </authorList>
    </citation>
    <scope>NUCLEOTIDE SEQUENCE [LARGE SCALE GENOMIC DNA]</scope>
    <source>
        <strain evidence="2 3">F13</strain>
    </source>
</reference>
<name>A0AAW4PVM6_9EURY</name>
<keyword evidence="1" id="KW-0812">Transmembrane</keyword>
<accession>A0AAW4PVM6</accession>